<dbReference type="AlphaFoldDB" id="A0A7X0CED4"/>
<protein>
    <submittedName>
        <fullName evidence="3">Uncharacterized protein</fullName>
    </submittedName>
</protein>
<sequence>MEDDHRVWPPHPGPRHRRTPPYGTGREPGARRGRPYGPARPDDTRTGGPAPGGRPDSGGTGRDGGHPDGDNPLDGDGRPGRDRSSEAAGAGGADTSLGGGEGPGGAAGAGRFGAAWPASGGEDELDARWPSTWRDEDPEGVWDDDDAEEEPWNPRVRRTAPRDTDRGFVRALHRVFGRGVDGDTDGGLGSGPDRGFGQDIGGGPDRGFGRDADGGPERGFGRDADEGFHSGLGRGLDRDEGPRAPWQSLPPSARLYGAPADPGLTRKARGRGPRRAAGAVLAVLLAVAAVASIVVAVQRFTATPAEAGRLHDPRARVTIPLPAGWRAEVVPPVTGFTTAAVDGAGGLVMARPFDGATREAVVEAAELYSRLLLKGDRVTVVEDRQVPGGHTRVLRAEYQDVVNRPAYLRVILLTRGGGAVLVVGLLQPDEPARRQALDALMSSVR</sequence>
<name>A0A7X0CED4_9ACTN</name>
<comment type="caution">
    <text evidence="3">The sequence shown here is derived from an EMBL/GenBank/DDBJ whole genome shotgun (WGS) entry which is preliminary data.</text>
</comment>
<keyword evidence="2" id="KW-0812">Transmembrane</keyword>
<gene>
    <name evidence="3" type="ORF">FHU36_008572</name>
</gene>
<organism evidence="3 4">
    <name type="scientific">Nonomuraea muscovyensis</name>
    <dbReference type="NCBI Taxonomy" id="1124761"/>
    <lineage>
        <taxon>Bacteria</taxon>
        <taxon>Bacillati</taxon>
        <taxon>Actinomycetota</taxon>
        <taxon>Actinomycetes</taxon>
        <taxon>Streptosporangiales</taxon>
        <taxon>Streptosporangiaceae</taxon>
        <taxon>Nonomuraea</taxon>
    </lineage>
</organism>
<dbReference type="EMBL" id="JACHJB010000004">
    <property type="protein sequence ID" value="MBB6351989.1"/>
    <property type="molecule type" value="Genomic_DNA"/>
</dbReference>
<reference evidence="3 4" key="1">
    <citation type="submission" date="2020-08" db="EMBL/GenBank/DDBJ databases">
        <title>Sequencing the genomes of 1000 actinobacteria strains.</title>
        <authorList>
            <person name="Klenk H.-P."/>
        </authorList>
    </citation>
    <scope>NUCLEOTIDE SEQUENCE [LARGE SCALE GENOMIC DNA]</scope>
    <source>
        <strain evidence="3 4">DSM 45913</strain>
    </source>
</reference>
<evidence type="ECO:0000313" key="3">
    <source>
        <dbReference type="EMBL" id="MBB6351989.1"/>
    </source>
</evidence>
<keyword evidence="2" id="KW-1133">Transmembrane helix</keyword>
<feature type="transmembrane region" description="Helical" evidence="2">
    <location>
        <begin position="276"/>
        <end position="297"/>
    </location>
</feature>
<feature type="compositionally biased region" description="Basic and acidic residues" evidence="1">
    <location>
        <begin position="63"/>
        <end position="85"/>
    </location>
</feature>
<evidence type="ECO:0000313" key="4">
    <source>
        <dbReference type="Proteomes" id="UP000583800"/>
    </source>
</evidence>
<evidence type="ECO:0000256" key="1">
    <source>
        <dbReference type="SAM" id="MobiDB-lite"/>
    </source>
</evidence>
<feature type="region of interest" description="Disordered" evidence="1">
    <location>
        <begin position="182"/>
        <end position="271"/>
    </location>
</feature>
<feature type="compositionally biased region" description="Acidic residues" evidence="1">
    <location>
        <begin position="136"/>
        <end position="151"/>
    </location>
</feature>
<feature type="compositionally biased region" description="Gly residues" evidence="1">
    <location>
        <begin position="49"/>
        <end position="62"/>
    </location>
</feature>
<evidence type="ECO:0000256" key="2">
    <source>
        <dbReference type="SAM" id="Phobius"/>
    </source>
</evidence>
<dbReference type="Proteomes" id="UP000583800">
    <property type="component" value="Unassembled WGS sequence"/>
</dbReference>
<feature type="region of interest" description="Disordered" evidence="1">
    <location>
        <begin position="1"/>
        <end position="160"/>
    </location>
</feature>
<proteinExistence type="predicted"/>
<keyword evidence="2" id="KW-0472">Membrane</keyword>
<feature type="compositionally biased region" description="Basic and acidic residues" evidence="1">
    <location>
        <begin position="207"/>
        <end position="228"/>
    </location>
</feature>
<dbReference type="RefSeq" id="WP_185089650.1">
    <property type="nucleotide sequence ID" value="NZ_JACHJB010000004.1"/>
</dbReference>
<feature type="compositionally biased region" description="Gly residues" evidence="1">
    <location>
        <begin position="185"/>
        <end position="206"/>
    </location>
</feature>
<keyword evidence="4" id="KW-1185">Reference proteome</keyword>
<feature type="compositionally biased region" description="Gly residues" evidence="1">
    <location>
        <begin position="89"/>
        <end position="111"/>
    </location>
</feature>
<accession>A0A7X0CED4</accession>